<dbReference type="Proteomes" id="UP000325081">
    <property type="component" value="Unassembled WGS sequence"/>
</dbReference>
<comment type="caution">
    <text evidence="2">The sequence shown here is derived from an EMBL/GenBank/DDBJ whole genome shotgun (WGS) entry which is preliminary data.</text>
</comment>
<feature type="compositionally biased region" description="Basic residues" evidence="1">
    <location>
        <begin position="87"/>
        <end position="103"/>
    </location>
</feature>
<dbReference type="EMBL" id="BKCP01004927">
    <property type="protein sequence ID" value="GER34615.1"/>
    <property type="molecule type" value="Genomic_DNA"/>
</dbReference>
<feature type="compositionally biased region" description="Low complexity" evidence="1">
    <location>
        <begin position="10"/>
        <end position="25"/>
    </location>
</feature>
<organism evidence="2 3">
    <name type="scientific">Striga asiatica</name>
    <name type="common">Asiatic witchweed</name>
    <name type="synonym">Buchnera asiatica</name>
    <dbReference type="NCBI Taxonomy" id="4170"/>
    <lineage>
        <taxon>Eukaryota</taxon>
        <taxon>Viridiplantae</taxon>
        <taxon>Streptophyta</taxon>
        <taxon>Embryophyta</taxon>
        <taxon>Tracheophyta</taxon>
        <taxon>Spermatophyta</taxon>
        <taxon>Magnoliopsida</taxon>
        <taxon>eudicotyledons</taxon>
        <taxon>Gunneridae</taxon>
        <taxon>Pentapetalae</taxon>
        <taxon>asterids</taxon>
        <taxon>lamiids</taxon>
        <taxon>Lamiales</taxon>
        <taxon>Orobanchaceae</taxon>
        <taxon>Buchnereae</taxon>
        <taxon>Striga</taxon>
    </lineage>
</organism>
<protein>
    <submittedName>
        <fullName evidence="2">2-polyprenyl-6-methoxyphenol hydroxylase-likeoxidoreductase</fullName>
    </submittedName>
</protein>
<evidence type="ECO:0000313" key="2">
    <source>
        <dbReference type="EMBL" id="GER34615.1"/>
    </source>
</evidence>
<keyword evidence="3" id="KW-1185">Reference proteome</keyword>
<reference evidence="3" key="1">
    <citation type="journal article" date="2019" name="Curr. Biol.">
        <title>Genome Sequence of Striga asiatica Provides Insight into the Evolution of Plant Parasitism.</title>
        <authorList>
            <person name="Yoshida S."/>
            <person name="Kim S."/>
            <person name="Wafula E.K."/>
            <person name="Tanskanen J."/>
            <person name="Kim Y.M."/>
            <person name="Honaas L."/>
            <person name="Yang Z."/>
            <person name="Spallek T."/>
            <person name="Conn C.E."/>
            <person name="Ichihashi Y."/>
            <person name="Cheong K."/>
            <person name="Cui S."/>
            <person name="Der J.P."/>
            <person name="Gundlach H."/>
            <person name="Jiao Y."/>
            <person name="Hori C."/>
            <person name="Ishida J.K."/>
            <person name="Kasahara H."/>
            <person name="Kiba T."/>
            <person name="Kim M.S."/>
            <person name="Koo N."/>
            <person name="Laohavisit A."/>
            <person name="Lee Y.H."/>
            <person name="Lumba S."/>
            <person name="McCourt P."/>
            <person name="Mortimer J.C."/>
            <person name="Mutuku J.M."/>
            <person name="Nomura T."/>
            <person name="Sasaki-Sekimoto Y."/>
            <person name="Seto Y."/>
            <person name="Wang Y."/>
            <person name="Wakatake T."/>
            <person name="Sakakibara H."/>
            <person name="Demura T."/>
            <person name="Yamaguchi S."/>
            <person name="Yoneyama K."/>
            <person name="Manabe R.I."/>
            <person name="Nelson D.C."/>
            <person name="Schulman A.H."/>
            <person name="Timko M.P."/>
            <person name="dePamphilis C.W."/>
            <person name="Choi D."/>
            <person name="Shirasu K."/>
        </authorList>
    </citation>
    <scope>NUCLEOTIDE SEQUENCE [LARGE SCALE GENOMIC DNA]</scope>
    <source>
        <strain evidence="3">cv. UVA1</strain>
    </source>
</reference>
<feature type="region of interest" description="Disordered" evidence="1">
    <location>
        <begin position="1"/>
        <end position="31"/>
    </location>
</feature>
<sequence length="103" mass="11650">MEIPTMCERPPNSASAIAAPPQTAADQNPSRSSLIFLRAPLTRSPDVGPDVRRASNFHRRSTRHRLVYLPEISPTTVQLSVTITHRTSAHPRRSPRHRRRPEQ</sequence>
<evidence type="ECO:0000256" key="1">
    <source>
        <dbReference type="SAM" id="MobiDB-lite"/>
    </source>
</evidence>
<evidence type="ECO:0000313" key="3">
    <source>
        <dbReference type="Proteomes" id="UP000325081"/>
    </source>
</evidence>
<accession>A0A5A7PNW9</accession>
<gene>
    <name evidence="2" type="ORF">STAS_10859</name>
</gene>
<dbReference type="AlphaFoldDB" id="A0A5A7PNW9"/>
<proteinExistence type="predicted"/>
<feature type="region of interest" description="Disordered" evidence="1">
    <location>
        <begin position="83"/>
        <end position="103"/>
    </location>
</feature>
<name>A0A5A7PNW9_STRAF</name>